<proteinExistence type="predicted"/>
<reference evidence="2" key="1">
    <citation type="submission" date="2021-01" db="EMBL/GenBank/DDBJ databases">
        <title>Genomic Encyclopedia of Type Strains, Phase IV (KMG-IV): sequencing the most valuable type-strain genomes for metagenomic binning, comparative biology and taxonomic classification.</title>
        <authorList>
            <person name="Goeker M."/>
        </authorList>
    </citation>
    <scope>NUCLEOTIDE SEQUENCE</scope>
    <source>
        <strain evidence="2">DSM 23230</strain>
    </source>
</reference>
<dbReference type="AlphaFoldDB" id="A0A939BNC3"/>
<organism evidence="2 3">
    <name type="scientific">Halanaerobacter jeridensis</name>
    <dbReference type="NCBI Taxonomy" id="706427"/>
    <lineage>
        <taxon>Bacteria</taxon>
        <taxon>Bacillati</taxon>
        <taxon>Bacillota</taxon>
        <taxon>Clostridia</taxon>
        <taxon>Halanaerobiales</taxon>
        <taxon>Halobacteroidaceae</taxon>
        <taxon>Halanaerobacter</taxon>
    </lineage>
</organism>
<feature type="transmembrane region" description="Helical" evidence="1">
    <location>
        <begin position="89"/>
        <end position="109"/>
    </location>
</feature>
<dbReference type="Proteomes" id="UP000774000">
    <property type="component" value="Unassembled WGS sequence"/>
</dbReference>
<feature type="transmembrane region" description="Helical" evidence="1">
    <location>
        <begin position="7"/>
        <end position="29"/>
    </location>
</feature>
<gene>
    <name evidence="2" type="ORF">JOC47_000041</name>
</gene>
<accession>A0A939BNC3</accession>
<comment type="caution">
    <text evidence="2">The sequence shown here is derived from an EMBL/GenBank/DDBJ whole genome shotgun (WGS) entry which is preliminary data.</text>
</comment>
<keyword evidence="3" id="KW-1185">Reference proteome</keyword>
<feature type="transmembrane region" description="Helical" evidence="1">
    <location>
        <begin position="55"/>
        <end position="77"/>
    </location>
</feature>
<feature type="transmembrane region" description="Helical" evidence="1">
    <location>
        <begin position="121"/>
        <end position="141"/>
    </location>
</feature>
<keyword evidence="1" id="KW-1133">Transmembrane helix</keyword>
<name>A0A939BNC3_9FIRM</name>
<dbReference type="RefSeq" id="WP_204699946.1">
    <property type="nucleotide sequence ID" value="NZ_JAFBDQ010000001.1"/>
</dbReference>
<evidence type="ECO:0000313" key="2">
    <source>
        <dbReference type="EMBL" id="MBM7555217.1"/>
    </source>
</evidence>
<sequence length="144" mass="16174">MDKIFKGLTAGIIAAIIMNIINLILFYNFHLTTIRFLDWAGIIMLGSVPQTIFEVVYSLFVHIFWTGTLGIAFNYIITQISSQGIIIKGGLYAFFITFIFRSLVVLFKLPILADSNLTTSITNTITSFIWGLILGVLLYILNNN</sequence>
<evidence type="ECO:0000256" key="1">
    <source>
        <dbReference type="SAM" id="Phobius"/>
    </source>
</evidence>
<keyword evidence="1" id="KW-0472">Membrane</keyword>
<protein>
    <submittedName>
        <fullName evidence="2">Uncharacterized protein</fullName>
    </submittedName>
</protein>
<dbReference type="EMBL" id="JAFBDQ010000001">
    <property type="protein sequence ID" value="MBM7555217.1"/>
    <property type="molecule type" value="Genomic_DNA"/>
</dbReference>
<keyword evidence="1" id="KW-0812">Transmembrane</keyword>
<evidence type="ECO:0000313" key="3">
    <source>
        <dbReference type="Proteomes" id="UP000774000"/>
    </source>
</evidence>